<organism evidence="2">
    <name type="scientific">marine sediment metagenome</name>
    <dbReference type="NCBI Taxonomy" id="412755"/>
    <lineage>
        <taxon>unclassified sequences</taxon>
        <taxon>metagenomes</taxon>
        <taxon>ecological metagenomes</taxon>
    </lineage>
</organism>
<dbReference type="EMBL" id="BARS01024865">
    <property type="protein sequence ID" value="GAG12545.1"/>
    <property type="molecule type" value="Genomic_DNA"/>
</dbReference>
<gene>
    <name evidence="2" type="ORF">S01H1_39408</name>
</gene>
<dbReference type="InterPro" id="IPR008978">
    <property type="entry name" value="HSP20-like_chaperone"/>
</dbReference>
<dbReference type="SUPFAM" id="SSF49764">
    <property type="entry name" value="HSP20-like chaperones"/>
    <property type="match status" value="1"/>
</dbReference>
<dbReference type="CDD" id="cd06464">
    <property type="entry name" value="ACD_sHsps-like"/>
    <property type="match status" value="1"/>
</dbReference>
<evidence type="ECO:0000313" key="2">
    <source>
        <dbReference type="EMBL" id="GAG12545.1"/>
    </source>
</evidence>
<comment type="caution">
    <text evidence="2">The sequence shown here is derived from an EMBL/GenBank/DDBJ whole genome shotgun (WGS) entry which is preliminary data.</text>
</comment>
<proteinExistence type="predicted"/>
<dbReference type="AlphaFoldDB" id="X0V370"/>
<dbReference type="InterPro" id="IPR002068">
    <property type="entry name" value="A-crystallin/Hsp20_dom"/>
</dbReference>
<sequence length="74" mass="8651">DVFNEKNMARVIAELPSVKEEDIRIKLEDSMLTISTNDYKKNIPLYLPIKKIVGKTYRNSILEVRLEKNGEKEK</sequence>
<reference evidence="2" key="1">
    <citation type="journal article" date="2014" name="Front. Microbiol.">
        <title>High frequency of phylogenetically diverse reductive dehalogenase-homologous genes in deep subseafloor sedimentary metagenomes.</title>
        <authorList>
            <person name="Kawai M."/>
            <person name="Futagami T."/>
            <person name="Toyoda A."/>
            <person name="Takaki Y."/>
            <person name="Nishi S."/>
            <person name="Hori S."/>
            <person name="Arai W."/>
            <person name="Tsubouchi T."/>
            <person name="Morono Y."/>
            <person name="Uchiyama I."/>
            <person name="Ito T."/>
            <person name="Fujiyama A."/>
            <person name="Inagaki F."/>
            <person name="Takami H."/>
        </authorList>
    </citation>
    <scope>NUCLEOTIDE SEQUENCE</scope>
    <source>
        <strain evidence="2">Expedition CK06-06</strain>
    </source>
</reference>
<dbReference type="Gene3D" id="2.60.40.790">
    <property type="match status" value="1"/>
</dbReference>
<dbReference type="InterPro" id="IPR040612">
    <property type="entry name" value="ArsA_HSP20-like"/>
</dbReference>
<accession>X0V370</accession>
<evidence type="ECO:0000259" key="1">
    <source>
        <dbReference type="PROSITE" id="PS01031"/>
    </source>
</evidence>
<feature type="non-terminal residue" evidence="2">
    <location>
        <position position="1"/>
    </location>
</feature>
<name>X0V370_9ZZZZ</name>
<protein>
    <recommendedName>
        <fullName evidence="1">SHSP domain-containing protein</fullName>
    </recommendedName>
</protein>
<dbReference type="PROSITE" id="PS01031">
    <property type="entry name" value="SHSP"/>
    <property type="match status" value="1"/>
</dbReference>
<dbReference type="Pfam" id="PF17886">
    <property type="entry name" value="ArsA_HSP20"/>
    <property type="match status" value="1"/>
</dbReference>
<feature type="domain" description="SHSP" evidence="1">
    <location>
        <begin position="1"/>
        <end position="74"/>
    </location>
</feature>